<keyword evidence="11 19" id="KW-0482">Metalloprotease</keyword>
<evidence type="ECO:0000256" key="2">
    <source>
        <dbReference type="ARBA" id="ARBA00004370"/>
    </source>
</evidence>
<dbReference type="AlphaFoldDB" id="Q8T2W6"/>
<dbReference type="Gene3D" id="2.30.34.10">
    <property type="entry name" value="Leishmanolysin domain 4"/>
    <property type="match status" value="1"/>
</dbReference>
<keyword evidence="15" id="KW-0325">Glycoprotein</keyword>
<dbReference type="EC" id="3.4.24.36" evidence="4"/>
<dbReference type="VEuPathDB" id="TriTrypDB:TcYC6_0168960"/>
<evidence type="ECO:0000256" key="13">
    <source>
        <dbReference type="ARBA" id="ARBA00023145"/>
    </source>
</evidence>
<dbReference type="PRINTS" id="PR00782">
    <property type="entry name" value="LSHMANOLYSIN"/>
</dbReference>
<evidence type="ECO:0000256" key="3">
    <source>
        <dbReference type="ARBA" id="ARBA00005860"/>
    </source>
</evidence>
<evidence type="ECO:0000256" key="17">
    <source>
        <dbReference type="ARBA" id="ARBA00030707"/>
    </source>
</evidence>
<evidence type="ECO:0000256" key="16">
    <source>
        <dbReference type="ARBA" id="ARBA00030640"/>
    </source>
</evidence>
<keyword evidence="6 19" id="KW-0479">Metal-binding</keyword>
<gene>
    <name evidence="21" type="primary">Tcc1i14-1.1</name>
</gene>
<dbReference type="VEuPathDB" id="TriTrypDB:TcCLB.511117.50"/>
<protein>
    <recommendedName>
        <fullName evidence="4">leishmanolysin</fullName>
        <ecNumber evidence="4">3.4.24.36</ecNumber>
    </recommendedName>
    <alternativeName>
        <fullName evidence="17">Cell surface protease</fullName>
    </alternativeName>
    <alternativeName>
        <fullName evidence="18">Major surface glycoprotein</fullName>
    </alternativeName>
    <alternativeName>
        <fullName evidence="16">Protein gp63</fullName>
    </alternativeName>
</protein>
<keyword evidence="7" id="KW-0732">Signal</keyword>
<evidence type="ECO:0000256" key="14">
    <source>
        <dbReference type="ARBA" id="ARBA00023157"/>
    </source>
</evidence>
<feature type="region of interest" description="Disordered" evidence="20">
    <location>
        <begin position="796"/>
        <end position="868"/>
    </location>
</feature>
<dbReference type="GO" id="GO:0007155">
    <property type="term" value="P:cell adhesion"/>
    <property type="evidence" value="ECO:0007669"/>
    <property type="project" value="UniProtKB-KW"/>
</dbReference>
<dbReference type="VEuPathDB" id="TriTrypDB:C4B63_64g54"/>
<dbReference type="SUPFAM" id="SSF55486">
    <property type="entry name" value="Metalloproteases ('zincins'), catalytic domain"/>
    <property type="match status" value="1"/>
</dbReference>
<sequence>MDSRPHLTPRGTHIMCPLYICMHTHAGPLVLSFARHAPLPSCLAAWAEHRNCFCFVSIALSGRPLSLPLCVLLYGSNESVCALVVPRLGFPSRVCFKSLLVWWLNGRIFINHHLLSCVVTFVFYFSFQPISLCCLSKPRNTFPTVTPMVQWLFASPCPAALPLLLMMLTLMCCSSGCFAASLTYHCSFDNAMRVDRTKSMPVVMKNVPSGTGSASQTYTVIGENGWAPIRINVSTRDVDDASNYCSSDYSYVKNPLTGYYDCQGDALSSNKRKVLIDKVVPAAVKLHADRLLVQPLEGPLVVPQFAAGSVCSRFTVPAEHRSAGVANSDMVLYVAAAPGGVWALPCATLEDGRPVVGVMNIAPAVLFHGRLATRIAAHLMAHALGFAHPHMASRSMVRNVTGVRGRALSVVVNSTNAAMAAREHYDCDDIYGMELQDQNGDGGTLESHWSQRHAKDELMAPIGGAGYYTELTLAAFADLGYFKVNWKLAEPMGWGKKSGCELLQKRCSELNLSKYSHMFCNRDEVVERCASDRYSRGLCRRSIIEFSKQHSMDSCPIIDPAMDVRDLEAVFEKGEYLSARPGDKPSSWCLDTLPTNTTDARYPKETYLSAATQAELKCLGMQVHLKNPEKRNVRWLPCTEEETITWDTPPYNKKNVICPKYAEVCTISATGGSVIPVVSWDDEERVWGRTVRPEFLRQSSPEAPVPGAESIGSGRGTESENADSAALQSKPLPQGDAEAAVAQHDHQAGSNTSTPTGSEREAAPAASGENNNSPTAAVAGAGEFGTTHSEDFFTTEVESPMGEEEQSAPEEGANPPTLQSRETTGDGDAQPVQESMASLAGSEGLLPKQSETPVPENNHSESGSGASQDDRLALLKDAKLMLHDWNVDSTARVCVSRVSMLLLLGLCGAVAVL</sequence>
<dbReference type="VEuPathDB" id="TriTrypDB:TcCL_Unassigned02672"/>
<feature type="binding site" evidence="19">
    <location>
        <position position="382"/>
    </location>
    <ligand>
        <name>Zn(2+)</name>
        <dbReference type="ChEBI" id="CHEBI:29105"/>
        <note>catalytic</note>
    </ligand>
</feature>
<dbReference type="GO" id="GO:0005737">
    <property type="term" value="C:cytoplasm"/>
    <property type="evidence" value="ECO:0007669"/>
    <property type="project" value="TreeGrafter"/>
</dbReference>
<evidence type="ECO:0000256" key="11">
    <source>
        <dbReference type="ARBA" id="ARBA00023049"/>
    </source>
</evidence>
<dbReference type="FunFam" id="3.90.132.10:FF:000001">
    <property type="entry name" value="leishmanolysin-like peptidase isoform X2"/>
    <property type="match status" value="1"/>
</dbReference>
<comment type="similarity">
    <text evidence="3">Belongs to the peptidase M8 family.</text>
</comment>
<evidence type="ECO:0000313" key="21">
    <source>
        <dbReference type="EMBL" id="AAL86597.1"/>
    </source>
</evidence>
<feature type="binding site" evidence="19">
    <location>
        <position position="448"/>
    </location>
    <ligand>
        <name>Zn(2+)</name>
        <dbReference type="ChEBI" id="CHEBI:29105"/>
        <note>catalytic</note>
    </ligand>
</feature>
<dbReference type="VEuPathDB" id="TriTrypDB:C3747_154g72"/>
<dbReference type="VEuPathDB" id="TriTrypDB:TCDM_11242"/>
<dbReference type="InterPro" id="IPR021287">
    <property type="entry name" value="Trans-sialidase_CS"/>
</dbReference>
<dbReference type="VEuPathDB" id="TriTrypDB:TCDM_07504"/>
<evidence type="ECO:0000256" key="9">
    <source>
        <dbReference type="ARBA" id="ARBA00022833"/>
    </source>
</evidence>
<dbReference type="Gene3D" id="3.90.132.10">
    <property type="entry name" value="Leishmanolysin , domain 2"/>
    <property type="match status" value="1"/>
</dbReference>
<dbReference type="VEuPathDB" id="TriTrypDB:TCSYLVIO_003990"/>
<evidence type="ECO:0000256" key="19">
    <source>
        <dbReference type="PIRSR" id="PIRSR601577-2"/>
    </source>
</evidence>
<dbReference type="VEuPathDB" id="TriTrypDB:TcCLB.510307.10"/>
<feature type="compositionally biased region" description="Polar residues" evidence="20">
    <location>
        <begin position="849"/>
        <end position="867"/>
    </location>
</feature>
<keyword evidence="10" id="KW-0130">Cell adhesion</keyword>
<name>Q8T2W6_TRYCR</name>
<dbReference type="GO" id="GO:0006508">
    <property type="term" value="P:proteolysis"/>
    <property type="evidence" value="ECO:0007669"/>
    <property type="project" value="UniProtKB-KW"/>
</dbReference>
<feature type="region of interest" description="Disordered" evidence="20">
    <location>
        <begin position="697"/>
        <end position="780"/>
    </location>
</feature>
<dbReference type="VEuPathDB" id="TriTrypDB:TcG_10443"/>
<organism evidence="21">
    <name type="scientific">Trypanosoma cruzi</name>
    <dbReference type="NCBI Taxonomy" id="5693"/>
    <lineage>
        <taxon>Eukaryota</taxon>
        <taxon>Discoba</taxon>
        <taxon>Euglenozoa</taxon>
        <taxon>Kinetoplastea</taxon>
        <taxon>Metakinetoplastina</taxon>
        <taxon>Trypanosomatida</taxon>
        <taxon>Trypanosomatidae</taxon>
        <taxon>Trypanosoma</taxon>
        <taxon>Schizotrypanum</taxon>
    </lineage>
</organism>
<comment type="subcellular location">
    <subcellularLocation>
        <location evidence="2">Membrane</location>
    </subcellularLocation>
</comment>
<dbReference type="VEuPathDB" id="TriTrypDB:C3747_65g191"/>
<dbReference type="VEuPathDB" id="TriTrypDB:TcBrA4_0091430"/>
<dbReference type="VEuPathDB" id="TriTrypDB:BCY84_01417"/>
<feature type="binding site" evidence="19">
    <location>
        <position position="378"/>
    </location>
    <ligand>
        <name>Zn(2+)</name>
        <dbReference type="ChEBI" id="CHEBI:29105"/>
        <note>catalytic</note>
    </ligand>
</feature>
<keyword evidence="8" id="KW-0378">Hydrolase</keyword>
<dbReference type="VEuPathDB" id="TriTrypDB:TcCLB.509259.40"/>
<evidence type="ECO:0000256" key="6">
    <source>
        <dbReference type="ARBA" id="ARBA00022723"/>
    </source>
</evidence>
<dbReference type="VEuPathDB" id="TriTrypDB:TCSYLVIO_008747"/>
<evidence type="ECO:0000256" key="12">
    <source>
        <dbReference type="ARBA" id="ARBA00023136"/>
    </source>
</evidence>
<comment type="catalytic activity">
    <reaction evidence="1">
        <text>Preference for hydrophobic residues at P1 and P1' and basic residues at P2' and P3'. A model nonapeptide is cleaved at -Ala-Tyr-|-Leu-Lys-Lys-.</text>
        <dbReference type="EC" id="3.4.24.36"/>
    </reaction>
</comment>
<dbReference type="VEuPathDB" id="TriTrypDB:ECC02_011423"/>
<keyword evidence="14" id="KW-1015">Disulfide bond</keyword>
<evidence type="ECO:0000256" key="4">
    <source>
        <dbReference type="ARBA" id="ARBA00012397"/>
    </source>
</evidence>
<evidence type="ECO:0000256" key="10">
    <source>
        <dbReference type="ARBA" id="ARBA00022889"/>
    </source>
</evidence>
<comment type="cofactor">
    <cofactor evidence="19">
        <name>Zn(2+)</name>
        <dbReference type="ChEBI" id="CHEBI:29105"/>
    </cofactor>
    <text evidence="19">Binds 1 zinc ion per subunit.</text>
</comment>
<dbReference type="VEuPathDB" id="TriTrypDB:TcCLB.509287.220"/>
<reference evidence="21" key="1">
    <citation type="submission" date="2002-03" db="EMBL/GenBank/DDBJ databases">
        <authorList>
            <person name="Andersson B."/>
            <person name="Bontempi E.J."/>
        </authorList>
    </citation>
    <scope>NUCLEOTIDE SEQUENCE</scope>
    <source>
        <strain evidence="21">CL Brener</strain>
    </source>
</reference>
<evidence type="ECO:0000256" key="5">
    <source>
        <dbReference type="ARBA" id="ARBA00022670"/>
    </source>
</evidence>
<feature type="compositionally biased region" description="Polar residues" evidence="20">
    <location>
        <begin position="748"/>
        <end position="757"/>
    </location>
</feature>
<dbReference type="VEuPathDB" id="TriTrypDB:TCDM_13434"/>
<dbReference type="VEuPathDB" id="TriTrypDB:Tc_MARK_5853"/>
<dbReference type="VEuPathDB" id="TriTrypDB:TcG_11956"/>
<keyword evidence="12" id="KW-0472">Membrane</keyword>
<dbReference type="VEuPathDB" id="TriTrypDB:Tc_MARK_9341"/>
<dbReference type="GO" id="GO:0004222">
    <property type="term" value="F:metalloendopeptidase activity"/>
    <property type="evidence" value="ECO:0007669"/>
    <property type="project" value="InterPro"/>
</dbReference>
<dbReference type="VEuPathDB" id="TriTrypDB:TCSYLVIO_008868"/>
<dbReference type="PANTHER" id="PTHR10942:SF0">
    <property type="entry name" value="LEISHMANOLYSIN-LIKE PEPTIDASE"/>
    <property type="match status" value="1"/>
</dbReference>
<proteinExistence type="inferred from homology"/>
<dbReference type="PANTHER" id="PTHR10942">
    <property type="entry name" value="LEISHMANOLYSIN-LIKE PEPTIDASE"/>
    <property type="match status" value="1"/>
</dbReference>
<evidence type="ECO:0000256" key="15">
    <source>
        <dbReference type="ARBA" id="ARBA00023180"/>
    </source>
</evidence>
<dbReference type="VEuPathDB" id="TriTrypDB:TcCL_ESM07234"/>
<dbReference type="VEuPathDB" id="TriTrypDB:TCDM_11816"/>
<dbReference type="Gene3D" id="3.10.170.20">
    <property type="match status" value="1"/>
</dbReference>
<evidence type="ECO:0000256" key="18">
    <source>
        <dbReference type="ARBA" id="ARBA00032290"/>
    </source>
</evidence>
<evidence type="ECO:0000256" key="7">
    <source>
        <dbReference type="ARBA" id="ARBA00022729"/>
    </source>
</evidence>
<dbReference type="Pfam" id="PF01457">
    <property type="entry name" value="Peptidase_M8"/>
    <property type="match status" value="1"/>
</dbReference>
<dbReference type="EMBL" id="AC114396">
    <property type="protein sequence ID" value="AAL86597.1"/>
    <property type="molecule type" value="Genomic_DNA"/>
</dbReference>
<evidence type="ECO:0000256" key="1">
    <source>
        <dbReference type="ARBA" id="ARBA00001249"/>
    </source>
</evidence>
<evidence type="ECO:0000256" key="20">
    <source>
        <dbReference type="SAM" id="MobiDB-lite"/>
    </source>
</evidence>
<dbReference type="GO" id="GO:0046872">
    <property type="term" value="F:metal ion binding"/>
    <property type="evidence" value="ECO:0007669"/>
    <property type="project" value="UniProtKB-KW"/>
</dbReference>
<keyword evidence="9 19" id="KW-0862">Zinc</keyword>
<accession>Q8T2W6</accession>
<dbReference type="VEuPathDB" id="TriTrypDB:TcBrA4_0070930"/>
<keyword evidence="5" id="KW-0645">Protease</keyword>
<dbReference type="InterPro" id="IPR001577">
    <property type="entry name" value="Peptidase_M8"/>
</dbReference>
<dbReference type="GO" id="GO:0016020">
    <property type="term" value="C:membrane"/>
    <property type="evidence" value="ECO:0007669"/>
    <property type="project" value="UniProtKB-SubCell"/>
</dbReference>
<dbReference type="Pfam" id="PF11052">
    <property type="entry name" value="Tr-sialidase_C"/>
    <property type="match status" value="1"/>
</dbReference>
<evidence type="ECO:0000256" key="8">
    <source>
        <dbReference type="ARBA" id="ARBA00022801"/>
    </source>
</evidence>
<keyword evidence="13" id="KW-0865">Zymogen</keyword>